<gene>
    <name evidence="3" type="ORF">GCM10017567_50180</name>
</gene>
<name>A0ABQ3KKQ4_9PSEU</name>
<proteinExistence type="predicted"/>
<comment type="caution">
    <text evidence="3">The sequence shown here is derived from an EMBL/GenBank/DDBJ whole genome shotgun (WGS) entry which is preliminary data.</text>
</comment>
<evidence type="ECO:0000256" key="1">
    <source>
        <dbReference type="ARBA" id="ARBA00022690"/>
    </source>
</evidence>
<keyword evidence="1" id="KW-0646">Protease inhibitor</keyword>
<reference evidence="4" key="1">
    <citation type="journal article" date="2019" name="Int. J. Syst. Evol. Microbiol.">
        <title>The Global Catalogue of Microorganisms (GCM) 10K type strain sequencing project: providing services to taxonomists for standard genome sequencing and annotation.</title>
        <authorList>
            <consortium name="The Broad Institute Genomics Platform"/>
            <consortium name="The Broad Institute Genome Sequencing Center for Infectious Disease"/>
            <person name="Wu L."/>
            <person name="Ma J."/>
        </authorList>
    </citation>
    <scope>NUCLEOTIDE SEQUENCE [LARGE SCALE GENOMIC DNA]</scope>
    <source>
        <strain evidence="4">CGMCC 4.7680</strain>
    </source>
</reference>
<organism evidence="3 4">
    <name type="scientific">Amycolatopsis bullii</name>
    <dbReference type="NCBI Taxonomy" id="941987"/>
    <lineage>
        <taxon>Bacteria</taxon>
        <taxon>Bacillati</taxon>
        <taxon>Actinomycetota</taxon>
        <taxon>Actinomycetes</taxon>
        <taxon>Pseudonocardiales</taxon>
        <taxon>Pseudonocardiaceae</taxon>
        <taxon>Amycolatopsis</taxon>
    </lineage>
</organism>
<accession>A0ABQ3KKQ4</accession>
<dbReference type="SUPFAM" id="SSF54654">
    <property type="entry name" value="CI-2 family of serine protease inhibitors"/>
    <property type="match status" value="1"/>
</dbReference>
<evidence type="ECO:0000256" key="2">
    <source>
        <dbReference type="ARBA" id="ARBA00022900"/>
    </source>
</evidence>
<evidence type="ECO:0008006" key="5">
    <source>
        <dbReference type="Google" id="ProtNLM"/>
    </source>
</evidence>
<protein>
    <recommendedName>
        <fullName evidence="5">PepSY domain-containing protein</fullName>
    </recommendedName>
</protein>
<dbReference type="EMBL" id="BNAW01000024">
    <property type="protein sequence ID" value="GHG24955.1"/>
    <property type="molecule type" value="Genomic_DNA"/>
</dbReference>
<evidence type="ECO:0000313" key="3">
    <source>
        <dbReference type="EMBL" id="GHG24955.1"/>
    </source>
</evidence>
<sequence>MPGFPFDRRKPSFDLAELVGRTTEDARERCERDGFLVQVVDLERNPWVTLELKPNRIRLTVRRGVVEDCHQG</sequence>
<keyword evidence="4" id="KW-1185">Reference proteome</keyword>
<dbReference type="RefSeq" id="WP_191313764.1">
    <property type="nucleotide sequence ID" value="NZ_BNAW01000024.1"/>
</dbReference>
<dbReference type="InterPro" id="IPR036354">
    <property type="entry name" value="Prot_inh_pot1_sf"/>
</dbReference>
<dbReference type="Gene3D" id="3.30.10.10">
    <property type="entry name" value="Trypsin Inhibitor V, subunit A"/>
    <property type="match status" value="1"/>
</dbReference>
<keyword evidence="2" id="KW-0722">Serine protease inhibitor</keyword>
<evidence type="ECO:0000313" key="4">
    <source>
        <dbReference type="Proteomes" id="UP000649955"/>
    </source>
</evidence>
<dbReference type="Proteomes" id="UP000649955">
    <property type="component" value="Unassembled WGS sequence"/>
</dbReference>